<evidence type="ECO:0000256" key="5">
    <source>
        <dbReference type="ARBA" id="ARBA00022643"/>
    </source>
</evidence>
<keyword evidence="2" id="KW-0813">Transport</keyword>
<name>A0A8J3IAE6_9CHLR</name>
<dbReference type="InterPro" id="IPR039261">
    <property type="entry name" value="FNR_nucleotide-bd"/>
</dbReference>
<keyword evidence="6 16" id="KW-0812">Transmembrane</keyword>
<feature type="transmembrane region" description="Helical" evidence="16">
    <location>
        <begin position="167"/>
        <end position="186"/>
    </location>
</feature>
<keyword evidence="15 16" id="KW-0472">Membrane</keyword>
<evidence type="ECO:0000313" key="18">
    <source>
        <dbReference type="EMBL" id="GHO50371.1"/>
    </source>
</evidence>
<evidence type="ECO:0000313" key="19">
    <source>
        <dbReference type="Proteomes" id="UP000612362"/>
    </source>
</evidence>
<keyword evidence="5" id="KW-0288">FMN</keyword>
<evidence type="ECO:0000256" key="8">
    <source>
        <dbReference type="ARBA" id="ARBA00022723"/>
    </source>
</evidence>
<dbReference type="Pfam" id="PF00175">
    <property type="entry name" value="NAD_binding_1"/>
    <property type="match status" value="1"/>
</dbReference>
<evidence type="ECO:0000259" key="17">
    <source>
        <dbReference type="PROSITE" id="PS51384"/>
    </source>
</evidence>
<dbReference type="Gene3D" id="2.40.30.10">
    <property type="entry name" value="Translation factors"/>
    <property type="match status" value="1"/>
</dbReference>
<dbReference type="InterPro" id="IPR017927">
    <property type="entry name" value="FAD-bd_FR_type"/>
</dbReference>
<dbReference type="InterPro" id="IPR017938">
    <property type="entry name" value="Riboflavin_synthase-like_b-brl"/>
</dbReference>
<organism evidence="18 19">
    <name type="scientific">Ktedonospora formicarum</name>
    <dbReference type="NCBI Taxonomy" id="2778364"/>
    <lineage>
        <taxon>Bacteria</taxon>
        <taxon>Bacillati</taxon>
        <taxon>Chloroflexota</taxon>
        <taxon>Ktedonobacteria</taxon>
        <taxon>Ktedonobacterales</taxon>
        <taxon>Ktedonobacteraceae</taxon>
        <taxon>Ktedonospora</taxon>
    </lineage>
</organism>
<feature type="transmembrane region" description="Helical" evidence="16">
    <location>
        <begin position="198"/>
        <end position="216"/>
    </location>
</feature>
<dbReference type="GO" id="GO:0055085">
    <property type="term" value="P:transmembrane transport"/>
    <property type="evidence" value="ECO:0007669"/>
    <property type="project" value="InterPro"/>
</dbReference>
<dbReference type="GO" id="GO:0016020">
    <property type="term" value="C:membrane"/>
    <property type="evidence" value="ECO:0007669"/>
    <property type="project" value="InterPro"/>
</dbReference>
<evidence type="ECO:0000256" key="15">
    <source>
        <dbReference type="ARBA" id="ARBA00023136"/>
    </source>
</evidence>
<dbReference type="SUPFAM" id="SSF52343">
    <property type="entry name" value="Ferredoxin reductase-like, C-terminal NADP-linked domain"/>
    <property type="match status" value="1"/>
</dbReference>
<proteinExistence type="predicted"/>
<feature type="transmembrane region" description="Helical" evidence="16">
    <location>
        <begin position="141"/>
        <end position="160"/>
    </location>
</feature>
<keyword evidence="8" id="KW-0479">Metal-binding</keyword>
<dbReference type="EMBL" id="BNJF01000008">
    <property type="protein sequence ID" value="GHO50371.1"/>
    <property type="molecule type" value="Genomic_DNA"/>
</dbReference>
<evidence type="ECO:0000256" key="13">
    <source>
        <dbReference type="ARBA" id="ARBA00023004"/>
    </source>
</evidence>
<keyword evidence="13" id="KW-0408">Iron</keyword>
<dbReference type="Proteomes" id="UP000612362">
    <property type="component" value="Unassembled WGS sequence"/>
</dbReference>
<keyword evidence="19" id="KW-1185">Reference proteome</keyword>
<dbReference type="GO" id="GO:0046872">
    <property type="term" value="F:metal ion binding"/>
    <property type="evidence" value="ECO:0007669"/>
    <property type="project" value="UniProtKB-KW"/>
</dbReference>
<sequence length="506" mass="56593">MMKPIDAVLNHITMYRLVLYALLGMIGLATILAAFQLLPFSPLSLLASTAFLIVMCWAMNTVFARIFEVPANVESSAITALILALIVDPAQSPAAFQFLGWAAILAMASKYILALNKKHFFNPAAIAVVLTSFVLGESASWWIGTISMLPAVLLGGILIARKLRQEDMVWSFVASTIVSTCGITLVQGQTLSTELYQMLAQSPLFFFAFIMLTEPLTAPPTKKLRRFYGVLTGIFFIPQIHISTLYSTPELALVMGNVFSYLVSPKQKVTLTLSRKTKMAPDIIDFVFKSSQKLAFTPGQYMEFTLAHPHSDSRGNRRYFTLASSPTENFVHLGVRFYEQGSSFKKAMYTMNGKTQFIGAQVAGDFTLPPDPKQKLVFIAGGIGITPFRSMLKYLLDIHQRRDITLLYINKTRNEIVYADILSAAQARLGLKIFYTLTDRTALPLNWTGLVGRINEQMLMKIVPDYNEYIFYLSGPPDMVKAYEQVLRNMKIKHSQIKKDFFPGLV</sequence>
<evidence type="ECO:0000256" key="2">
    <source>
        <dbReference type="ARBA" id="ARBA00022448"/>
    </source>
</evidence>
<dbReference type="InterPro" id="IPR050415">
    <property type="entry name" value="MRET"/>
</dbReference>
<dbReference type="PANTHER" id="PTHR47354">
    <property type="entry name" value="NADH OXIDOREDUCTASE HCR"/>
    <property type="match status" value="1"/>
</dbReference>
<evidence type="ECO:0000256" key="10">
    <source>
        <dbReference type="ARBA" id="ARBA00022967"/>
    </source>
</evidence>
<dbReference type="RefSeq" id="WP_220199400.1">
    <property type="nucleotide sequence ID" value="NZ_BNJF01000008.1"/>
</dbReference>
<keyword evidence="12" id="KW-0560">Oxidoreductase</keyword>
<reference evidence="18" key="1">
    <citation type="submission" date="2020-10" db="EMBL/GenBank/DDBJ databases">
        <title>Taxonomic study of unclassified bacteria belonging to the class Ktedonobacteria.</title>
        <authorList>
            <person name="Yabe S."/>
            <person name="Wang C.M."/>
            <person name="Zheng Y."/>
            <person name="Sakai Y."/>
            <person name="Cavaletti L."/>
            <person name="Monciardini P."/>
            <person name="Donadio S."/>
        </authorList>
    </citation>
    <scope>NUCLEOTIDE SEQUENCE</scope>
    <source>
        <strain evidence="18">SOSP1-1</strain>
    </source>
</reference>
<dbReference type="Pfam" id="PF03116">
    <property type="entry name" value="NQR2_RnfD_RnfE"/>
    <property type="match status" value="1"/>
</dbReference>
<keyword evidence="9" id="KW-0274">FAD</keyword>
<keyword evidence="10" id="KW-1278">Translocase</keyword>
<dbReference type="AlphaFoldDB" id="A0A8J3IAE6"/>
<comment type="cofactor">
    <cofactor evidence="1">
        <name>FAD</name>
        <dbReference type="ChEBI" id="CHEBI:57692"/>
    </cofactor>
</comment>
<keyword evidence="3" id="KW-0597">Phosphoprotein</keyword>
<evidence type="ECO:0000256" key="6">
    <source>
        <dbReference type="ARBA" id="ARBA00022692"/>
    </source>
</evidence>
<evidence type="ECO:0000256" key="9">
    <source>
        <dbReference type="ARBA" id="ARBA00022827"/>
    </source>
</evidence>
<dbReference type="PROSITE" id="PS51384">
    <property type="entry name" value="FAD_FR"/>
    <property type="match status" value="1"/>
</dbReference>
<dbReference type="CDD" id="cd00322">
    <property type="entry name" value="FNR_like"/>
    <property type="match status" value="1"/>
</dbReference>
<dbReference type="GO" id="GO:0016491">
    <property type="term" value="F:oxidoreductase activity"/>
    <property type="evidence" value="ECO:0007669"/>
    <property type="project" value="UniProtKB-KW"/>
</dbReference>
<dbReference type="InterPro" id="IPR004338">
    <property type="entry name" value="NqrB/RnfD"/>
</dbReference>
<evidence type="ECO:0000256" key="11">
    <source>
        <dbReference type="ARBA" id="ARBA00022989"/>
    </source>
</evidence>
<dbReference type="SUPFAM" id="SSF63380">
    <property type="entry name" value="Riboflavin synthase domain-like"/>
    <property type="match status" value="1"/>
</dbReference>
<dbReference type="PANTHER" id="PTHR47354:SF6">
    <property type="entry name" value="NADH OXIDOREDUCTASE HCR"/>
    <property type="match status" value="1"/>
</dbReference>
<evidence type="ECO:0000256" key="14">
    <source>
        <dbReference type="ARBA" id="ARBA00023014"/>
    </source>
</evidence>
<keyword evidence="4" id="KW-0285">Flavoprotein</keyword>
<protein>
    <recommendedName>
        <fullName evidence="17">FAD-binding FR-type domain-containing protein</fullName>
    </recommendedName>
</protein>
<evidence type="ECO:0000256" key="3">
    <source>
        <dbReference type="ARBA" id="ARBA00022553"/>
    </source>
</evidence>
<feature type="domain" description="FAD-binding FR-type" evidence="17">
    <location>
        <begin position="266"/>
        <end position="369"/>
    </location>
</feature>
<feature type="transmembrane region" description="Helical" evidence="16">
    <location>
        <begin position="120"/>
        <end position="135"/>
    </location>
</feature>
<dbReference type="PRINTS" id="PR00410">
    <property type="entry name" value="PHEHYDRXLASE"/>
</dbReference>
<evidence type="ECO:0000256" key="16">
    <source>
        <dbReference type="SAM" id="Phobius"/>
    </source>
</evidence>
<feature type="transmembrane region" description="Helical" evidence="16">
    <location>
        <begin position="12"/>
        <end position="37"/>
    </location>
</feature>
<keyword evidence="11 16" id="KW-1133">Transmembrane helix</keyword>
<dbReference type="Gene3D" id="3.40.50.80">
    <property type="entry name" value="Nucleotide-binding domain of ferredoxin-NADP reductase (FNR) module"/>
    <property type="match status" value="1"/>
</dbReference>
<keyword evidence="7" id="KW-0001">2Fe-2S</keyword>
<keyword evidence="14" id="KW-0411">Iron-sulfur</keyword>
<evidence type="ECO:0000256" key="12">
    <source>
        <dbReference type="ARBA" id="ARBA00023002"/>
    </source>
</evidence>
<evidence type="ECO:0000256" key="7">
    <source>
        <dbReference type="ARBA" id="ARBA00022714"/>
    </source>
</evidence>
<accession>A0A8J3IAE6</accession>
<comment type="caution">
    <text evidence="18">The sequence shown here is derived from an EMBL/GenBank/DDBJ whole genome shotgun (WGS) entry which is preliminary data.</text>
</comment>
<evidence type="ECO:0000256" key="1">
    <source>
        <dbReference type="ARBA" id="ARBA00001974"/>
    </source>
</evidence>
<feature type="transmembrane region" description="Helical" evidence="16">
    <location>
        <begin position="228"/>
        <end position="246"/>
    </location>
</feature>
<dbReference type="InterPro" id="IPR001433">
    <property type="entry name" value="OxRdtase_FAD/NAD-bd"/>
</dbReference>
<gene>
    <name evidence="18" type="ORF">KSX_85340</name>
</gene>
<feature type="transmembrane region" description="Helical" evidence="16">
    <location>
        <begin position="43"/>
        <end position="64"/>
    </location>
</feature>
<dbReference type="GO" id="GO:0051537">
    <property type="term" value="F:2 iron, 2 sulfur cluster binding"/>
    <property type="evidence" value="ECO:0007669"/>
    <property type="project" value="UniProtKB-KW"/>
</dbReference>
<evidence type="ECO:0000256" key="4">
    <source>
        <dbReference type="ARBA" id="ARBA00022630"/>
    </source>
</evidence>